<evidence type="ECO:0000313" key="2">
    <source>
        <dbReference type="EMBL" id="ETO34975.1"/>
    </source>
</evidence>
<evidence type="ECO:0000313" key="3">
    <source>
        <dbReference type="Proteomes" id="UP000023152"/>
    </source>
</evidence>
<keyword evidence="1" id="KW-0472">Membrane</keyword>
<protein>
    <submittedName>
        <fullName evidence="2">Uncharacterized protein</fullName>
    </submittedName>
</protein>
<gene>
    <name evidence="2" type="ORF">RFI_02099</name>
</gene>
<accession>X6P8X7</accession>
<proteinExistence type="predicted"/>
<comment type="caution">
    <text evidence="2">The sequence shown here is derived from an EMBL/GenBank/DDBJ whole genome shotgun (WGS) entry which is preliminary data.</text>
</comment>
<feature type="transmembrane region" description="Helical" evidence="1">
    <location>
        <begin position="38"/>
        <end position="57"/>
    </location>
</feature>
<dbReference type="Proteomes" id="UP000023152">
    <property type="component" value="Unassembled WGS sequence"/>
</dbReference>
<sequence length="161" mass="18670">MDENDEYNDLSFCDASQGFAIIENIALKEGVVKHRSQVTTVLLSIVFFFIIEICFCLHKFQDNAKDILINSKKPLLQTILNWLEHSNYQSGTKKVLLDMSNPNYFRSIAQALTPYGWTVLNFVEYYNSNKHMHKCIDEPLLIYQNTTFDSVDTLRSFIKAD</sequence>
<keyword evidence="3" id="KW-1185">Reference proteome</keyword>
<dbReference type="EMBL" id="ASPP01002077">
    <property type="protein sequence ID" value="ETO34975.1"/>
    <property type="molecule type" value="Genomic_DNA"/>
</dbReference>
<keyword evidence="1" id="KW-1133">Transmembrane helix</keyword>
<organism evidence="2 3">
    <name type="scientific">Reticulomyxa filosa</name>
    <dbReference type="NCBI Taxonomy" id="46433"/>
    <lineage>
        <taxon>Eukaryota</taxon>
        <taxon>Sar</taxon>
        <taxon>Rhizaria</taxon>
        <taxon>Retaria</taxon>
        <taxon>Foraminifera</taxon>
        <taxon>Monothalamids</taxon>
        <taxon>Reticulomyxidae</taxon>
        <taxon>Reticulomyxa</taxon>
    </lineage>
</organism>
<reference evidence="2 3" key="1">
    <citation type="journal article" date="2013" name="Curr. Biol.">
        <title>The Genome of the Foraminiferan Reticulomyxa filosa.</title>
        <authorList>
            <person name="Glockner G."/>
            <person name="Hulsmann N."/>
            <person name="Schleicher M."/>
            <person name="Noegel A.A."/>
            <person name="Eichinger L."/>
            <person name="Gallinger C."/>
            <person name="Pawlowski J."/>
            <person name="Sierra R."/>
            <person name="Euteneuer U."/>
            <person name="Pillet L."/>
            <person name="Moustafa A."/>
            <person name="Platzer M."/>
            <person name="Groth M."/>
            <person name="Szafranski K."/>
            <person name="Schliwa M."/>
        </authorList>
    </citation>
    <scope>NUCLEOTIDE SEQUENCE [LARGE SCALE GENOMIC DNA]</scope>
</reference>
<evidence type="ECO:0000256" key="1">
    <source>
        <dbReference type="SAM" id="Phobius"/>
    </source>
</evidence>
<dbReference type="OrthoDB" id="2111127at2759"/>
<keyword evidence="1" id="KW-0812">Transmembrane</keyword>
<dbReference type="AlphaFoldDB" id="X6P8X7"/>
<name>X6P8X7_RETFI</name>